<dbReference type="GO" id="GO:0016740">
    <property type="term" value="F:transferase activity"/>
    <property type="evidence" value="ECO:0007669"/>
    <property type="project" value="UniProtKB-KW"/>
</dbReference>
<dbReference type="SFLD" id="SFLDG01151">
    <property type="entry name" value="Main.2:_Nu-like"/>
    <property type="match status" value="1"/>
</dbReference>
<evidence type="ECO:0000259" key="3">
    <source>
        <dbReference type="PROSITE" id="PS50405"/>
    </source>
</evidence>
<dbReference type="SUPFAM" id="SSF47616">
    <property type="entry name" value="GST C-terminal domain-like"/>
    <property type="match status" value="1"/>
</dbReference>
<dbReference type="PANTHER" id="PTHR44051:SF8">
    <property type="entry name" value="GLUTATHIONE S-TRANSFERASE GSTA"/>
    <property type="match status" value="1"/>
</dbReference>
<dbReference type="CDD" id="cd10291">
    <property type="entry name" value="GST_C_YfcG_like"/>
    <property type="match status" value="1"/>
</dbReference>
<dbReference type="InterPro" id="IPR004046">
    <property type="entry name" value="GST_C"/>
</dbReference>
<evidence type="ECO:0000313" key="4">
    <source>
        <dbReference type="EMBL" id="AUN95926.1"/>
    </source>
</evidence>
<dbReference type="SFLD" id="SFLDG00358">
    <property type="entry name" value="Main_(cytGST)"/>
    <property type="match status" value="1"/>
</dbReference>
<feature type="domain" description="GST C-terminal" evidence="3">
    <location>
        <begin position="89"/>
        <end position="206"/>
    </location>
</feature>
<dbReference type="OrthoDB" id="81087at2"/>
<sequence>MITLYTWSTPNGRKVSIALEELGLDYDVKRIDITKGEQHAADFLAISPNNKIPAIVDEDGPDGHPIALFESGAILIYLAEKCGRLLPTGARERLDVLQWLMMQMGSVGPMMGQAHHFLRFAPEDVPYAKKRYSDETRRIYGVLDRRLAEHEWLAAGEYTIADIATFPWIARHEWQQVALEDFPNVKRWFDAIAARPAVARGMQVPG</sequence>
<evidence type="ECO:0000256" key="1">
    <source>
        <dbReference type="RuleBase" id="RU003494"/>
    </source>
</evidence>
<dbReference type="AlphaFoldDB" id="A0A2I6S9I7"/>
<reference evidence="4 5" key="1">
    <citation type="submission" date="2018-01" db="EMBL/GenBank/DDBJ databases">
        <authorList>
            <person name="Fu G.-Y."/>
        </authorList>
    </citation>
    <scope>NUCLEOTIDE SEQUENCE [LARGE SCALE GENOMIC DNA]</scope>
    <source>
        <strain evidence="4 5">SY39</strain>
    </source>
</reference>
<keyword evidence="5" id="KW-1185">Reference proteome</keyword>
<dbReference type="Pfam" id="PF02798">
    <property type="entry name" value="GST_N"/>
    <property type="match status" value="1"/>
</dbReference>
<protein>
    <submittedName>
        <fullName evidence="4">Glutathione S-transferase</fullName>
    </submittedName>
</protein>
<dbReference type="Gene3D" id="1.20.1050.10">
    <property type="match status" value="1"/>
</dbReference>
<dbReference type="Pfam" id="PF00043">
    <property type="entry name" value="GST_C"/>
    <property type="match status" value="1"/>
</dbReference>
<dbReference type="InterPro" id="IPR036249">
    <property type="entry name" value="Thioredoxin-like_sf"/>
</dbReference>
<comment type="similarity">
    <text evidence="1">Belongs to the GST superfamily.</text>
</comment>
<dbReference type="PROSITE" id="PS50405">
    <property type="entry name" value="GST_CTER"/>
    <property type="match status" value="1"/>
</dbReference>
<dbReference type="InterPro" id="IPR004045">
    <property type="entry name" value="Glutathione_S-Trfase_N"/>
</dbReference>
<dbReference type="SUPFAM" id="SSF52833">
    <property type="entry name" value="Thioredoxin-like"/>
    <property type="match status" value="1"/>
</dbReference>
<dbReference type="RefSeq" id="WP_102247971.1">
    <property type="nucleotide sequence ID" value="NZ_CP025682.1"/>
</dbReference>
<organism evidence="4 5">
    <name type="scientific">Pseudazoarcus pumilus</name>
    <dbReference type="NCBI Taxonomy" id="2067960"/>
    <lineage>
        <taxon>Bacteria</taxon>
        <taxon>Pseudomonadati</taxon>
        <taxon>Pseudomonadota</taxon>
        <taxon>Betaproteobacteria</taxon>
        <taxon>Rhodocyclales</taxon>
        <taxon>Zoogloeaceae</taxon>
        <taxon>Pseudazoarcus</taxon>
    </lineage>
</organism>
<keyword evidence="4" id="KW-0808">Transferase</keyword>
<name>A0A2I6S9I7_9RHOO</name>
<dbReference type="InterPro" id="IPR010987">
    <property type="entry name" value="Glutathione-S-Trfase_C-like"/>
</dbReference>
<proteinExistence type="inferred from homology"/>
<accession>A0A2I6S9I7</accession>
<dbReference type="PANTHER" id="PTHR44051">
    <property type="entry name" value="GLUTATHIONE S-TRANSFERASE-RELATED"/>
    <property type="match status" value="1"/>
</dbReference>
<dbReference type="InterPro" id="IPR040079">
    <property type="entry name" value="Glutathione_S-Trfase"/>
</dbReference>
<feature type="domain" description="GST N-terminal" evidence="2">
    <location>
        <begin position="1"/>
        <end position="86"/>
    </location>
</feature>
<dbReference type="SFLD" id="SFLDS00019">
    <property type="entry name" value="Glutathione_Transferase_(cytos"/>
    <property type="match status" value="1"/>
</dbReference>
<dbReference type="InterPro" id="IPR036282">
    <property type="entry name" value="Glutathione-S-Trfase_C_sf"/>
</dbReference>
<dbReference type="EMBL" id="CP025682">
    <property type="protein sequence ID" value="AUN95926.1"/>
    <property type="molecule type" value="Genomic_DNA"/>
</dbReference>
<evidence type="ECO:0000259" key="2">
    <source>
        <dbReference type="PROSITE" id="PS50404"/>
    </source>
</evidence>
<gene>
    <name evidence="4" type="ORF">C0099_13875</name>
</gene>
<dbReference type="Proteomes" id="UP000242205">
    <property type="component" value="Chromosome"/>
</dbReference>
<dbReference type="KEGG" id="atw:C0099_13875"/>
<dbReference type="CDD" id="cd03048">
    <property type="entry name" value="GST_N_Ure2p_like"/>
    <property type="match status" value="1"/>
</dbReference>
<dbReference type="PROSITE" id="PS50404">
    <property type="entry name" value="GST_NTER"/>
    <property type="match status" value="1"/>
</dbReference>
<evidence type="ECO:0000313" key="5">
    <source>
        <dbReference type="Proteomes" id="UP000242205"/>
    </source>
</evidence>
<dbReference type="Gene3D" id="3.40.30.10">
    <property type="entry name" value="Glutaredoxin"/>
    <property type="match status" value="1"/>
</dbReference>